<dbReference type="Proteomes" id="UP000011668">
    <property type="component" value="Unassembled WGS sequence"/>
</dbReference>
<organism evidence="1 2">
    <name type="scientific">Thanatephorus cucumeris (strain AG1-IA)</name>
    <name type="common">Rice sheath blight fungus</name>
    <name type="synonym">Rhizoctonia solani</name>
    <dbReference type="NCBI Taxonomy" id="983506"/>
    <lineage>
        <taxon>Eukaryota</taxon>
        <taxon>Fungi</taxon>
        <taxon>Dikarya</taxon>
        <taxon>Basidiomycota</taxon>
        <taxon>Agaricomycotina</taxon>
        <taxon>Agaricomycetes</taxon>
        <taxon>Cantharellales</taxon>
        <taxon>Ceratobasidiaceae</taxon>
        <taxon>Rhizoctonia</taxon>
        <taxon>Rhizoctonia solani AG-1</taxon>
    </lineage>
</organism>
<sequence>MSTLAHDHVHLLCLVPTYRSTRLVECIYVIFCLQYDECRVYDRFLAPLSRNSSCLAVERYPLELLTARPIPYSPPTPSRPEHSLEEMAKRERPNAEIIVAADGGQVQQCIDIRIEGMLL</sequence>
<proteinExistence type="predicted"/>
<keyword evidence="2" id="KW-1185">Reference proteome</keyword>
<accession>L8X5T5</accession>
<dbReference type="OrthoDB" id="329272at2759"/>
<reference evidence="1 2" key="1">
    <citation type="journal article" date="2013" name="Nat. Commun.">
        <title>The evolution and pathogenic mechanisms of the rice sheath blight pathogen.</title>
        <authorList>
            <person name="Zheng A."/>
            <person name="Lin R."/>
            <person name="Xu L."/>
            <person name="Qin P."/>
            <person name="Tang C."/>
            <person name="Ai P."/>
            <person name="Zhang D."/>
            <person name="Liu Y."/>
            <person name="Sun Z."/>
            <person name="Feng H."/>
            <person name="Wang Y."/>
            <person name="Chen Y."/>
            <person name="Liang X."/>
            <person name="Fu R."/>
            <person name="Li Q."/>
            <person name="Zhang J."/>
            <person name="Yu X."/>
            <person name="Xie Z."/>
            <person name="Ding L."/>
            <person name="Guan P."/>
            <person name="Tang J."/>
            <person name="Liang Y."/>
            <person name="Wang S."/>
            <person name="Deng Q."/>
            <person name="Li S."/>
            <person name="Zhu J."/>
            <person name="Wang L."/>
            <person name="Liu H."/>
            <person name="Li P."/>
        </authorList>
    </citation>
    <scope>NUCLEOTIDE SEQUENCE [LARGE SCALE GENOMIC DNA]</scope>
    <source>
        <strain evidence="2">AG-1 IA</strain>
    </source>
</reference>
<dbReference type="EMBL" id="AFRT01000052">
    <property type="protein sequence ID" value="ELU45666.1"/>
    <property type="molecule type" value="Genomic_DNA"/>
</dbReference>
<dbReference type="AlphaFoldDB" id="L8X5T5"/>
<evidence type="ECO:0000313" key="2">
    <source>
        <dbReference type="Proteomes" id="UP000011668"/>
    </source>
</evidence>
<dbReference type="HOGENOM" id="CLU_2063049_0_0_1"/>
<protein>
    <submittedName>
        <fullName evidence="1">Uncharacterized protein</fullName>
    </submittedName>
</protein>
<comment type="caution">
    <text evidence="1">The sequence shown here is derived from an EMBL/GenBank/DDBJ whole genome shotgun (WGS) entry which is preliminary data.</text>
</comment>
<gene>
    <name evidence="1" type="ORF">AG1IA_00310</name>
</gene>
<name>L8X5T5_THACA</name>
<evidence type="ECO:0000313" key="1">
    <source>
        <dbReference type="EMBL" id="ELU45666.1"/>
    </source>
</evidence>